<dbReference type="Proteomes" id="UP000214646">
    <property type="component" value="Unassembled WGS sequence"/>
</dbReference>
<keyword evidence="2" id="KW-0812">Transmembrane</keyword>
<comment type="caution">
    <text evidence="3">The sequence shown here is derived from an EMBL/GenBank/DDBJ whole genome shotgun (WGS) entry which is preliminary data.</text>
</comment>
<keyword evidence="4" id="KW-1185">Reference proteome</keyword>
<dbReference type="EMBL" id="NIDE01000014">
    <property type="protein sequence ID" value="OWK37449.1"/>
    <property type="molecule type" value="Genomic_DNA"/>
</dbReference>
<feature type="transmembrane region" description="Helical" evidence="2">
    <location>
        <begin position="63"/>
        <end position="83"/>
    </location>
</feature>
<accession>A0A225DJT6</accession>
<evidence type="ECO:0000313" key="4">
    <source>
        <dbReference type="Proteomes" id="UP000214646"/>
    </source>
</evidence>
<feature type="transmembrane region" description="Helical" evidence="2">
    <location>
        <begin position="129"/>
        <end position="148"/>
    </location>
</feature>
<evidence type="ECO:0000256" key="2">
    <source>
        <dbReference type="SAM" id="Phobius"/>
    </source>
</evidence>
<dbReference type="AlphaFoldDB" id="A0A225DJT6"/>
<feature type="region of interest" description="Disordered" evidence="1">
    <location>
        <begin position="450"/>
        <end position="497"/>
    </location>
</feature>
<sequence>MGRVLDDELTRLPDHLRGPVVACLLQGRTQEQAAADLRTSQRTVRRRLEEARRLLRSRLERRGVVPVVAAGLVAGAGQVPAAVPAELAKRTVAVVFDFLAGGSAFASPVAVLAKGVVMSARASQVKTMMVAFAIGISGLGLSFGMAAGDGDNKSVGPRSPEQLGSASLIVPVKLNEPGKSKPAPPQAAHAPGTDLTWSFHRNSSPSSRAIANEVGAVRARIASRWLRAELPSEAKLPFDVREVWEGRPIEPPLAQCIPILYRRETSVKYRSSTDLEFTNGRLSRAWVNVSGPLEVVLEKDLGQEIFRVVMAGQFGKPFPCWAADGAAMSDMSLEAQAVSDRACREIVEKGAAARLSAIFKMTEYPKGQENLDAQAYSVARYLLGRKVMVKVPILADLPHLGKLYQNSIQPEVAFVMFAELGAKNGWDKAANDVYGFENVDALETAWKGWRKTPESQPEPNILYPQPVKPKALPPKPEARPPAGPAAEDTPGSAPVKR</sequence>
<dbReference type="OrthoDB" id="260154at2"/>
<evidence type="ECO:0000313" key="3">
    <source>
        <dbReference type="EMBL" id="OWK37449.1"/>
    </source>
</evidence>
<feature type="transmembrane region" description="Helical" evidence="2">
    <location>
        <begin position="95"/>
        <end position="117"/>
    </location>
</feature>
<gene>
    <name evidence="3" type="ORF">FRUB_06569</name>
</gene>
<protein>
    <submittedName>
        <fullName evidence="3">High-affnity carbon uptake protein Hat/HatR</fullName>
    </submittedName>
</protein>
<name>A0A225DJT6_9BACT</name>
<dbReference type="Gene3D" id="1.10.10.10">
    <property type="entry name" value="Winged helix-like DNA-binding domain superfamily/Winged helix DNA-binding domain"/>
    <property type="match status" value="1"/>
</dbReference>
<keyword evidence="2" id="KW-1133">Transmembrane helix</keyword>
<dbReference type="InterPro" id="IPR036388">
    <property type="entry name" value="WH-like_DNA-bd_sf"/>
</dbReference>
<organism evidence="3 4">
    <name type="scientific">Fimbriiglobus ruber</name>
    <dbReference type="NCBI Taxonomy" id="1908690"/>
    <lineage>
        <taxon>Bacteria</taxon>
        <taxon>Pseudomonadati</taxon>
        <taxon>Planctomycetota</taxon>
        <taxon>Planctomycetia</taxon>
        <taxon>Gemmatales</taxon>
        <taxon>Gemmataceae</taxon>
        <taxon>Fimbriiglobus</taxon>
    </lineage>
</organism>
<evidence type="ECO:0000256" key="1">
    <source>
        <dbReference type="SAM" id="MobiDB-lite"/>
    </source>
</evidence>
<dbReference type="RefSeq" id="WP_088257366.1">
    <property type="nucleotide sequence ID" value="NZ_NIDE01000014.1"/>
</dbReference>
<reference evidence="4" key="1">
    <citation type="submission" date="2017-06" db="EMBL/GenBank/DDBJ databases">
        <title>Genome analysis of Fimbriiglobus ruber SP5, the first member of the order Planctomycetales with confirmed chitinolytic capability.</title>
        <authorList>
            <person name="Ravin N.V."/>
            <person name="Rakitin A.L."/>
            <person name="Ivanova A.A."/>
            <person name="Beletsky A.V."/>
            <person name="Kulichevskaya I.S."/>
            <person name="Mardanov A.V."/>
            <person name="Dedysh S.N."/>
        </authorList>
    </citation>
    <scope>NUCLEOTIDE SEQUENCE [LARGE SCALE GENOMIC DNA]</scope>
    <source>
        <strain evidence="4">SP5</strain>
    </source>
</reference>
<keyword evidence="2" id="KW-0472">Membrane</keyword>
<proteinExistence type="predicted"/>
<dbReference type="SUPFAM" id="SSF88659">
    <property type="entry name" value="Sigma3 and sigma4 domains of RNA polymerase sigma factors"/>
    <property type="match status" value="1"/>
</dbReference>
<feature type="compositionally biased region" description="Pro residues" evidence="1">
    <location>
        <begin position="471"/>
        <end position="483"/>
    </location>
</feature>
<dbReference type="InterPro" id="IPR013324">
    <property type="entry name" value="RNA_pol_sigma_r3/r4-like"/>
</dbReference>